<dbReference type="EMBL" id="AP021861">
    <property type="protein sequence ID" value="BBO35392.1"/>
    <property type="molecule type" value="Genomic_DNA"/>
</dbReference>
<protein>
    <submittedName>
        <fullName evidence="2">Uncharacterized protein</fullName>
    </submittedName>
</protein>
<evidence type="ECO:0000313" key="3">
    <source>
        <dbReference type="Proteomes" id="UP000326837"/>
    </source>
</evidence>
<accession>A0A5K7XH70</accession>
<gene>
    <name evidence="2" type="ORF">PLANPX_5004</name>
</gene>
<evidence type="ECO:0000256" key="1">
    <source>
        <dbReference type="SAM" id="SignalP"/>
    </source>
</evidence>
<name>A0A5K7XH70_9BACT</name>
<dbReference type="Proteomes" id="UP000326837">
    <property type="component" value="Chromosome"/>
</dbReference>
<sequence>MNRFYIKLGVVAFLGAALVMLAARQQTPPRATRAEVDDMLHSYFAVDGKSLAIVDADVGFWTEVPNSLHMRVQTDRESGERLASQLASRAAVAYTGSVPVEPSSDEDDEREIYRIARSIYPYPLEGWNVNACDHFGTHDDQRWAWRIDAAADTAEFYLACDADEAEPLMQPIFQRGTPTKPYDSSSMPSQAKAFYLLRGVESAE</sequence>
<evidence type="ECO:0000313" key="2">
    <source>
        <dbReference type="EMBL" id="BBO35392.1"/>
    </source>
</evidence>
<organism evidence="2 3">
    <name type="scientific">Lacipirellula parvula</name>
    <dbReference type="NCBI Taxonomy" id="2650471"/>
    <lineage>
        <taxon>Bacteria</taxon>
        <taxon>Pseudomonadati</taxon>
        <taxon>Planctomycetota</taxon>
        <taxon>Planctomycetia</taxon>
        <taxon>Pirellulales</taxon>
        <taxon>Lacipirellulaceae</taxon>
        <taxon>Lacipirellula</taxon>
    </lineage>
</organism>
<keyword evidence="3" id="KW-1185">Reference proteome</keyword>
<proteinExistence type="predicted"/>
<dbReference type="AlphaFoldDB" id="A0A5K7XH70"/>
<dbReference type="KEGG" id="lpav:PLANPX_5004"/>
<feature type="chain" id="PRO_5024910358" evidence="1">
    <location>
        <begin position="23"/>
        <end position="204"/>
    </location>
</feature>
<reference evidence="3" key="1">
    <citation type="submission" date="2019-10" db="EMBL/GenBank/DDBJ databases">
        <title>Lacipirellula parvula gen. nov., sp. nov., representing a lineage of planctomycetes widespread in freshwater anoxic habitats, and description of the family Lacipirellulaceae.</title>
        <authorList>
            <person name="Dedysh S.N."/>
            <person name="Kulichevskaya I.S."/>
            <person name="Beletsky A.V."/>
            <person name="Rakitin A.L."/>
            <person name="Mardanov A.V."/>
            <person name="Ivanova A.A."/>
            <person name="Saltykova V.X."/>
            <person name="Rijpstra W.I.C."/>
            <person name="Sinninghe Damste J.S."/>
            <person name="Ravin N.V."/>
        </authorList>
    </citation>
    <scope>NUCLEOTIDE SEQUENCE [LARGE SCALE GENOMIC DNA]</scope>
    <source>
        <strain evidence="3">PX69</strain>
    </source>
</reference>
<feature type="signal peptide" evidence="1">
    <location>
        <begin position="1"/>
        <end position="22"/>
    </location>
</feature>
<dbReference type="RefSeq" id="WP_152100782.1">
    <property type="nucleotide sequence ID" value="NZ_AP021861.1"/>
</dbReference>
<keyword evidence="1" id="KW-0732">Signal</keyword>